<evidence type="ECO:0000256" key="3">
    <source>
        <dbReference type="ARBA" id="ARBA00023163"/>
    </source>
</evidence>
<gene>
    <name evidence="5" type="ORF">AAE021_17075</name>
</gene>
<accession>A0ABZ2ZUL3</accession>
<evidence type="ECO:0000313" key="5">
    <source>
        <dbReference type="EMBL" id="WZP15833.1"/>
    </source>
</evidence>
<proteinExistence type="predicted"/>
<organism evidence="5 6">
    <name type="scientific">Arthrobacter citreus</name>
    <dbReference type="NCBI Taxonomy" id="1670"/>
    <lineage>
        <taxon>Bacteria</taxon>
        <taxon>Bacillati</taxon>
        <taxon>Actinomycetota</taxon>
        <taxon>Actinomycetes</taxon>
        <taxon>Micrococcales</taxon>
        <taxon>Micrococcaceae</taxon>
        <taxon>Arthrobacter</taxon>
    </lineage>
</organism>
<protein>
    <submittedName>
        <fullName evidence="5">LacI family DNA-binding transcriptional regulator</fullName>
    </submittedName>
</protein>
<dbReference type="SUPFAM" id="SSF47413">
    <property type="entry name" value="lambda repressor-like DNA-binding domains"/>
    <property type="match status" value="1"/>
</dbReference>
<evidence type="ECO:0000256" key="2">
    <source>
        <dbReference type="ARBA" id="ARBA00023125"/>
    </source>
</evidence>
<dbReference type="InterPro" id="IPR046335">
    <property type="entry name" value="LacI/GalR-like_sensor"/>
</dbReference>
<evidence type="ECO:0000256" key="1">
    <source>
        <dbReference type="ARBA" id="ARBA00023015"/>
    </source>
</evidence>
<dbReference type="CDD" id="cd06267">
    <property type="entry name" value="PBP1_LacI_sugar_binding-like"/>
    <property type="match status" value="1"/>
</dbReference>
<dbReference type="SMART" id="SM00354">
    <property type="entry name" value="HTH_LACI"/>
    <property type="match status" value="1"/>
</dbReference>
<dbReference type="GO" id="GO:0003677">
    <property type="term" value="F:DNA binding"/>
    <property type="evidence" value="ECO:0007669"/>
    <property type="project" value="UniProtKB-KW"/>
</dbReference>
<dbReference type="EMBL" id="CP151657">
    <property type="protein sequence ID" value="WZP15833.1"/>
    <property type="molecule type" value="Genomic_DNA"/>
</dbReference>
<dbReference type="RefSeq" id="WP_342023485.1">
    <property type="nucleotide sequence ID" value="NZ_CP151657.1"/>
</dbReference>
<evidence type="ECO:0000313" key="6">
    <source>
        <dbReference type="Proteomes" id="UP001448858"/>
    </source>
</evidence>
<dbReference type="SUPFAM" id="SSF53822">
    <property type="entry name" value="Periplasmic binding protein-like I"/>
    <property type="match status" value="1"/>
</dbReference>
<dbReference type="InterPro" id="IPR010982">
    <property type="entry name" value="Lambda_DNA-bd_dom_sf"/>
</dbReference>
<feature type="domain" description="HTH lacI-type" evidence="4">
    <location>
        <begin position="8"/>
        <end position="62"/>
    </location>
</feature>
<keyword evidence="1" id="KW-0805">Transcription regulation</keyword>
<dbReference type="Pfam" id="PF13377">
    <property type="entry name" value="Peripla_BP_3"/>
    <property type="match status" value="1"/>
</dbReference>
<dbReference type="Pfam" id="PF00356">
    <property type="entry name" value="LacI"/>
    <property type="match status" value="1"/>
</dbReference>
<dbReference type="Proteomes" id="UP001448858">
    <property type="component" value="Chromosome"/>
</dbReference>
<reference evidence="5 6" key="1">
    <citation type="submission" date="2024-04" db="EMBL/GenBank/DDBJ databases">
        <title>Arthrobacter sp. from Plains bison fecal sample.</title>
        <authorList>
            <person name="Ruzzini A."/>
        </authorList>
    </citation>
    <scope>NUCLEOTIDE SEQUENCE [LARGE SCALE GENOMIC DNA]</scope>
    <source>
        <strain evidence="5 6">EINP1</strain>
    </source>
</reference>
<evidence type="ECO:0000259" key="4">
    <source>
        <dbReference type="PROSITE" id="PS50932"/>
    </source>
</evidence>
<keyword evidence="6" id="KW-1185">Reference proteome</keyword>
<dbReference type="PANTHER" id="PTHR30146">
    <property type="entry name" value="LACI-RELATED TRANSCRIPTIONAL REPRESSOR"/>
    <property type="match status" value="1"/>
</dbReference>
<dbReference type="Gene3D" id="1.10.260.40">
    <property type="entry name" value="lambda repressor-like DNA-binding domains"/>
    <property type="match status" value="1"/>
</dbReference>
<dbReference type="CDD" id="cd01392">
    <property type="entry name" value="HTH_LacI"/>
    <property type="match status" value="1"/>
</dbReference>
<name>A0ABZ2ZUL3_9MICC</name>
<dbReference type="Gene3D" id="3.40.50.2300">
    <property type="match status" value="2"/>
</dbReference>
<dbReference type="InterPro" id="IPR028082">
    <property type="entry name" value="Peripla_BP_I"/>
</dbReference>
<keyword evidence="3" id="KW-0804">Transcription</keyword>
<sequence>MTKQPRRIGIADVASRAGVSLATVSRVMNGSFTVDRGIAARVRAAAEDLQYHPNPLGRSLALGKSETIGILVPDLANPMFQAVLRGVSMAAARDGYRVLIADSSETSSEEHVLASDARRRGDGVVLCAPRMSDEELEALAPTLQPMVLINRTLSGAAPTLTVDYADGIRALAEHLFAQGHRKLVFLSGPESSASNRLRLQGLEQFTAEHPEVSLQILPGGVSFASGHGAVHDVLATQATGVLAFNDLVAMGLLSGLHEQEVSVPGEMSVTGFDDIEFSAYTSPPLTTATVPLNELGEQAWQRLHEMLHPSAEGTAVESGAAAGTVFPTTLQVRGSTGPVPGA</sequence>
<keyword evidence="2 5" id="KW-0238">DNA-binding</keyword>
<dbReference type="InterPro" id="IPR000843">
    <property type="entry name" value="HTH_LacI"/>
</dbReference>
<dbReference type="PROSITE" id="PS00356">
    <property type="entry name" value="HTH_LACI_1"/>
    <property type="match status" value="1"/>
</dbReference>
<dbReference type="PANTHER" id="PTHR30146:SF109">
    <property type="entry name" value="HTH-TYPE TRANSCRIPTIONAL REGULATOR GALS"/>
    <property type="match status" value="1"/>
</dbReference>
<dbReference type="PROSITE" id="PS50932">
    <property type="entry name" value="HTH_LACI_2"/>
    <property type="match status" value="1"/>
</dbReference>